<accession>A0A7D6GAZ5</accession>
<protein>
    <submittedName>
        <fullName evidence="1">SRPBCC family protein</fullName>
    </submittedName>
</protein>
<gene>
    <name evidence="1" type="ORF">HZU44_17535</name>
</gene>
<dbReference type="CDD" id="cd07812">
    <property type="entry name" value="SRPBCC"/>
    <property type="match status" value="1"/>
</dbReference>
<evidence type="ECO:0000313" key="1">
    <source>
        <dbReference type="EMBL" id="QLK01503.1"/>
    </source>
</evidence>
<sequence>MPDEVYHHLTDPNSYVGLSPLIVAVRDVRTSHDAQGHVVAHYVAVERFRLAGPVRWDNPIRVRMVATRPGEQLVSEVRSPGRVSLRAVVDLAAVAGGTRVREGVTADAPVPLRRFVAAKARQVAAYRAAELARRMAAR</sequence>
<reference evidence="1" key="1">
    <citation type="submission" date="2020-08" db="EMBL/GenBank/DDBJ databases">
        <title>A bifunctional nitrone conjugated secondary metabolite targeting the ribosome.</title>
        <authorList>
            <person name="Limbrick E.M."/>
            <person name="Graf M."/>
            <person name="Derewacz D.K."/>
            <person name="Nguyen F."/>
            <person name="Spraggins J.M."/>
            <person name="Wieland M."/>
            <person name="Ynigez-Gutierrez A.E."/>
            <person name="Reisman B.J."/>
            <person name="Zinshteyn B."/>
            <person name="McCulloch K."/>
            <person name="Iverson T.M."/>
            <person name="Green R."/>
            <person name="Wilson D.N."/>
            <person name="Bachmann B.O."/>
        </authorList>
    </citation>
    <scope>NUCLEOTIDE SEQUENCE</scope>
    <source>
        <strain evidence="1">Africana</strain>
    </source>
</reference>
<name>A0A7D6GAZ5_9ACTN</name>
<dbReference type="AlphaFoldDB" id="A0A7D6GAZ5"/>
<dbReference type="InterPro" id="IPR023393">
    <property type="entry name" value="START-like_dom_sf"/>
</dbReference>
<dbReference type="EMBL" id="CP058905">
    <property type="protein sequence ID" value="QLK01503.1"/>
    <property type="molecule type" value="Genomic_DNA"/>
</dbReference>
<dbReference type="SUPFAM" id="SSF55961">
    <property type="entry name" value="Bet v1-like"/>
    <property type="match status" value="1"/>
</dbReference>
<proteinExistence type="predicted"/>
<organism evidence="1">
    <name type="scientific">Micromonospora carbonacea</name>
    <dbReference type="NCBI Taxonomy" id="47853"/>
    <lineage>
        <taxon>Bacteria</taxon>
        <taxon>Bacillati</taxon>
        <taxon>Actinomycetota</taxon>
        <taxon>Actinomycetes</taxon>
        <taxon>Micromonosporales</taxon>
        <taxon>Micromonosporaceae</taxon>
        <taxon>Micromonospora</taxon>
    </lineage>
</organism>
<dbReference type="Gene3D" id="3.30.530.20">
    <property type="match status" value="1"/>
</dbReference>